<proteinExistence type="predicted"/>
<dbReference type="EMBL" id="VJMJ01000119">
    <property type="protein sequence ID" value="KAF0733835.1"/>
    <property type="molecule type" value="Genomic_DNA"/>
</dbReference>
<organism evidence="1 2">
    <name type="scientific">Aphanomyces euteiches</name>
    <dbReference type="NCBI Taxonomy" id="100861"/>
    <lineage>
        <taxon>Eukaryota</taxon>
        <taxon>Sar</taxon>
        <taxon>Stramenopiles</taxon>
        <taxon>Oomycota</taxon>
        <taxon>Saprolegniomycetes</taxon>
        <taxon>Saprolegniales</taxon>
        <taxon>Verrucalvaceae</taxon>
        <taxon>Aphanomyces</taxon>
    </lineage>
</organism>
<keyword evidence="2" id="KW-1185">Reference proteome</keyword>
<accession>A0A6G0X218</accession>
<sequence>MLSSRNNYVIHTVSPDQLLWLRPAILKLWDFRPNSATPLTMEELMEWTKAREFAVALCLPYTSNNVDEMLESLAALGSSSCDLISIIGTVRHVTTYRATESSEMLTHLGCPPFLWDPNLHQHFGAVAQGYFHLPSKSFQPATLGQRLPRMVLGKDVLTYLSTPFVAAEAESTGVRNDLAYCKLAENLPHYCHTARLGHRIFVATTLYDHKTNGLNFASSFLQLVAKLARDIGVELRLGAAVSFNVVHWAVQSCWQEDATVVLACVDPADGFDIESSYMYTSPRSTTVSWRRSTASAPPVLAHKKNHQRGKWWQWPERVVKSVFSNKSHRPDRRADRASHM</sequence>
<evidence type="ECO:0000313" key="1">
    <source>
        <dbReference type="EMBL" id="KAF0733835.1"/>
    </source>
</evidence>
<reference evidence="1 2" key="1">
    <citation type="submission" date="2019-07" db="EMBL/GenBank/DDBJ databases">
        <title>Genomics analysis of Aphanomyces spp. identifies a new class of oomycete effector associated with host adaptation.</title>
        <authorList>
            <person name="Gaulin E."/>
        </authorList>
    </citation>
    <scope>NUCLEOTIDE SEQUENCE [LARGE SCALE GENOMIC DNA]</scope>
    <source>
        <strain evidence="1 2">ATCC 201684</strain>
    </source>
</reference>
<dbReference type="VEuPathDB" id="FungiDB:AeMF1_009540"/>
<name>A0A6G0X218_9STRA</name>
<gene>
    <name evidence="1" type="ORF">Ae201684_009399</name>
</gene>
<dbReference type="AlphaFoldDB" id="A0A6G0X218"/>
<comment type="caution">
    <text evidence="1">The sequence shown here is derived from an EMBL/GenBank/DDBJ whole genome shotgun (WGS) entry which is preliminary data.</text>
</comment>
<dbReference type="OrthoDB" id="59163at2759"/>
<protein>
    <submittedName>
        <fullName evidence="1">Uncharacterized protein</fullName>
    </submittedName>
</protein>
<evidence type="ECO:0000313" key="2">
    <source>
        <dbReference type="Proteomes" id="UP000481153"/>
    </source>
</evidence>
<dbReference type="Proteomes" id="UP000481153">
    <property type="component" value="Unassembled WGS sequence"/>
</dbReference>